<reference evidence="2 3" key="1">
    <citation type="submission" date="2020-04" db="EMBL/GenBank/DDBJ databases">
        <title>Genome-Wide Identification of 5-Methylcytosine Sites in Bacterial Genomes By High-Throughput Sequencing of MspJI Restriction Fragments.</title>
        <authorList>
            <person name="Wu V."/>
        </authorList>
    </citation>
    <scope>NUCLEOTIDE SEQUENCE [LARGE SCALE GENOMIC DNA]</scope>
    <source>
        <strain evidence="2 3">CCAP 1403/13f</strain>
    </source>
</reference>
<evidence type="ECO:0000313" key="2">
    <source>
        <dbReference type="EMBL" id="QJB42832.1"/>
    </source>
</evidence>
<dbReference type="RefSeq" id="WP_168204353.1">
    <property type="nucleotide sequence ID" value="NZ_CP051206.1"/>
</dbReference>
<organism evidence="2 3">
    <name type="scientific">Dolichospermum flos-aquae CCAP 1403/13F</name>
    <dbReference type="NCBI Taxonomy" id="315271"/>
    <lineage>
        <taxon>Bacteria</taxon>
        <taxon>Bacillati</taxon>
        <taxon>Cyanobacteriota</taxon>
        <taxon>Cyanophyceae</taxon>
        <taxon>Nostocales</taxon>
        <taxon>Aphanizomenonaceae</taxon>
        <taxon>Dolichospermum</taxon>
    </lineage>
</organism>
<feature type="region of interest" description="Disordered" evidence="1">
    <location>
        <begin position="1"/>
        <end position="25"/>
    </location>
</feature>
<accession>A0A6H2BTB7</accession>
<evidence type="ECO:0000256" key="1">
    <source>
        <dbReference type="SAM" id="MobiDB-lite"/>
    </source>
</evidence>
<reference evidence="2 3" key="2">
    <citation type="submission" date="2020-04" db="EMBL/GenBank/DDBJ databases">
        <authorList>
            <person name="Fomenkov A."/>
            <person name="Anton B.P."/>
            <person name="Roberts R.J."/>
        </authorList>
    </citation>
    <scope>NUCLEOTIDE SEQUENCE [LARGE SCALE GENOMIC DNA]</scope>
    <source>
        <strain evidence="2 3">CCAP 1403/13f</strain>
    </source>
</reference>
<evidence type="ECO:0000313" key="3">
    <source>
        <dbReference type="Proteomes" id="UP000502433"/>
    </source>
</evidence>
<name>A0A6H2BTB7_DOLFA</name>
<dbReference type="Proteomes" id="UP000502433">
    <property type="component" value="Chromosome"/>
</dbReference>
<sequence>MSAKAKKGDALSLSKGKRKKQKAGLNKSILDVGMGMIMLNPDNSQHITEI</sequence>
<dbReference type="AlphaFoldDB" id="A0A6H2BTB7"/>
<dbReference type="EMBL" id="CP051206">
    <property type="protein sequence ID" value="QJB42832.1"/>
    <property type="molecule type" value="Genomic_DNA"/>
</dbReference>
<protein>
    <submittedName>
        <fullName evidence="2">Uncharacterized protein</fullName>
    </submittedName>
</protein>
<dbReference type="KEGG" id="dfs:HGD76_07085"/>
<proteinExistence type="predicted"/>
<gene>
    <name evidence="2" type="ORF">HGD76_07085</name>
</gene>